<dbReference type="InterPro" id="IPR024623">
    <property type="entry name" value="YtxH"/>
</dbReference>
<dbReference type="AlphaFoldDB" id="A0A0B5BAX6"/>
<accession>A0A0B5BAX6</accession>
<proteinExistence type="predicted"/>
<dbReference type="HOGENOM" id="CLU_105320_5_1_7"/>
<keyword evidence="1" id="KW-0812">Transmembrane</keyword>
<sequence length="104" mass="11362">MADDEKGISAGTVFLSFLAGAAVGAGLGLLLAPKTGREMRENIADLTEEAIDKIKGFTKEAQSKIKDTYEETKDVFSEKKAIITSALEAGKEAMEREKEKYREM</sequence>
<gene>
    <name evidence="2" type="ORF">GPICK_11605</name>
</gene>
<feature type="transmembrane region" description="Helical" evidence="1">
    <location>
        <begin position="12"/>
        <end position="32"/>
    </location>
</feature>
<reference evidence="2 3" key="1">
    <citation type="journal article" date="2015" name="Genome Announc.">
        <title>Complete Genome of Geobacter pickeringii G13T, a Metal-Reducing Isolate from Sedimentary Kaolin Deposits.</title>
        <authorList>
            <person name="Badalamenti J.P."/>
            <person name="Bond D.R."/>
        </authorList>
    </citation>
    <scope>NUCLEOTIDE SEQUENCE [LARGE SCALE GENOMIC DNA]</scope>
    <source>
        <strain evidence="2 3">G13</strain>
    </source>
</reference>
<evidence type="ECO:0000313" key="2">
    <source>
        <dbReference type="EMBL" id="AJE03908.1"/>
    </source>
</evidence>
<dbReference type="PANTHER" id="PTHR35792">
    <property type="entry name" value="GENERAL STRESS PROTEIN"/>
    <property type="match status" value="1"/>
</dbReference>
<dbReference type="Pfam" id="PF12732">
    <property type="entry name" value="YtxH"/>
    <property type="match status" value="1"/>
</dbReference>
<evidence type="ECO:0000313" key="3">
    <source>
        <dbReference type="Proteomes" id="UP000057609"/>
    </source>
</evidence>
<dbReference type="PANTHER" id="PTHR35792:SF2">
    <property type="entry name" value="GENERAL STRESS PROTEIN"/>
    <property type="match status" value="1"/>
</dbReference>
<dbReference type="OrthoDB" id="5397510at2"/>
<dbReference type="Proteomes" id="UP000057609">
    <property type="component" value="Chromosome"/>
</dbReference>
<protein>
    <recommendedName>
        <fullName evidence="4">Gas vesicle protein</fullName>
    </recommendedName>
</protein>
<organism evidence="2 3">
    <name type="scientific">Geobacter pickeringii</name>
    <dbReference type="NCBI Taxonomy" id="345632"/>
    <lineage>
        <taxon>Bacteria</taxon>
        <taxon>Pseudomonadati</taxon>
        <taxon>Thermodesulfobacteriota</taxon>
        <taxon>Desulfuromonadia</taxon>
        <taxon>Geobacterales</taxon>
        <taxon>Geobacteraceae</taxon>
        <taxon>Geobacter</taxon>
    </lineage>
</organism>
<keyword evidence="1" id="KW-1133">Transmembrane helix</keyword>
<dbReference type="InterPro" id="IPR052928">
    <property type="entry name" value="Desiccation-related_membrane"/>
</dbReference>
<dbReference type="STRING" id="345632.GPICK_11605"/>
<keyword evidence="1" id="KW-0472">Membrane</keyword>
<keyword evidence="3" id="KW-1185">Reference proteome</keyword>
<dbReference type="EMBL" id="CP009788">
    <property type="protein sequence ID" value="AJE03908.1"/>
    <property type="molecule type" value="Genomic_DNA"/>
</dbReference>
<dbReference type="KEGG" id="gpi:GPICK_11605"/>
<evidence type="ECO:0000256" key="1">
    <source>
        <dbReference type="SAM" id="Phobius"/>
    </source>
</evidence>
<dbReference type="RefSeq" id="WP_039743376.1">
    <property type="nucleotide sequence ID" value="NZ_CP009788.1"/>
</dbReference>
<evidence type="ECO:0008006" key="4">
    <source>
        <dbReference type="Google" id="ProtNLM"/>
    </source>
</evidence>
<name>A0A0B5BAX6_9BACT</name>